<feature type="binding site" evidence="10">
    <location>
        <position position="252"/>
    </location>
    <ligand>
        <name>beta-D-galactose</name>
        <dbReference type="ChEBI" id="CHEBI:27667"/>
    </ligand>
</feature>
<dbReference type="CDD" id="cd09019">
    <property type="entry name" value="galactose_mutarotase_like"/>
    <property type="match status" value="1"/>
</dbReference>
<dbReference type="InterPro" id="IPR008183">
    <property type="entry name" value="Aldose_1/G6P_1-epimerase"/>
</dbReference>
<dbReference type="PANTHER" id="PTHR10091">
    <property type="entry name" value="ALDOSE-1-EPIMERASE"/>
    <property type="match status" value="1"/>
</dbReference>
<dbReference type="InterPro" id="IPR047215">
    <property type="entry name" value="Galactose_mutarotase-like"/>
</dbReference>
<dbReference type="GO" id="GO:0030246">
    <property type="term" value="F:carbohydrate binding"/>
    <property type="evidence" value="ECO:0007669"/>
    <property type="project" value="InterPro"/>
</dbReference>
<dbReference type="PROSITE" id="PS00545">
    <property type="entry name" value="ALDOSE_1_EPIMERASE"/>
    <property type="match status" value="1"/>
</dbReference>
<keyword evidence="7 8" id="KW-0119">Carbohydrate metabolism</keyword>
<comment type="similarity">
    <text evidence="3 8">Belongs to the aldose epimerase family.</text>
</comment>
<dbReference type="EC" id="5.1.3.3" evidence="4 8"/>
<evidence type="ECO:0000313" key="13">
    <source>
        <dbReference type="Proteomes" id="UP000269331"/>
    </source>
</evidence>
<dbReference type="NCBIfam" id="NF008277">
    <property type="entry name" value="PRK11055.1"/>
    <property type="match status" value="1"/>
</dbReference>
<dbReference type="InterPro" id="IPR015443">
    <property type="entry name" value="Aldose_1-epimerase"/>
</dbReference>
<dbReference type="PIRSF" id="PIRSF005096">
    <property type="entry name" value="GALM"/>
    <property type="match status" value="1"/>
</dbReference>
<dbReference type="GO" id="GO:0033499">
    <property type="term" value="P:galactose catabolic process via UDP-galactose, Leloir pathway"/>
    <property type="evidence" value="ECO:0007669"/>
    <property type="project" value="TreeGrafter"/>
</dbReference>
<proteinExistence type="inferred from homology"/>
<evidence type="ECO:0000313" key="12">
    <source>
        <dbReference type="EMBL" id="BBA92053.1"/>
    </source>
</evidence>
<dbReference type="InterPro" id="IPR011013">
    <property type="entry name" value="Gal_mutarotase_sf_dom"/>
</dbReference>
<evidence type="ECO:0000256" key="6">
    <source>
        <dbReference type="ARBA" id="ARBA00023235"/>
    </source>
</evidence>
<dbReference type="GO" id="GO:0005737">
    <property type="term" value="C:cytoplasm"/>
    <property type="evidence" value="ECO:0007669"/>
    <property type="project" value="TreeGrafter"/>
</dbReference>
<evidence type="ECO:0000256" key="7">
    <source>
        <dbReference type="ARBA" id="ARBA00023277"/>
    </source>
</evidence>
<dbReference type="AlphaFoldDB" id="A0A2Z5U2G6"/>
<dbReference type="InterPro" id="IPR018052">
    <property type="entry name" value="Ald1_epimerase_CS"/>
</dbReference>
<dbReference type="UniPathway" id="UPA00242"/>
<evidence type="ECO:0000256" key="1">
    <source>
        <dbReference type="ARBA" id="ARBA00001614"/>
    </source>
</evidence>
<dbReference type="KEGG" id="srq:SR187_2220"/>
<feature type="binding site" evidence="11">
    <location>
        <begin position="180"/>
        <end position="182"/>
    </location>
    <ligand>
        <name>beta-D-galactose</name>
        <dbReference type="ChEBI" id="CHEBI:27667"/>
    </ligand>
</feature>
<name>A0A2Z5U2G6_9STRE</name>
<organism evidence="12 13">
    <name type="scientific">Streptococcus ruminantium</name>
    <dbReference type="NCBI Taxonomy" id="1917441"/>
    <lineage>
        <taxon>Bacteria</taxon>
        <taxon>Bacillati</taxon>
        <taxon>Bacillota</taxon>
        <taxon>Bacilli</taxon>
        <taxon>Lactobacillales</taxon>
        <taxon>Streptococcaceae</taxon>
        <taxon>Streptococcus</taxon>
    </lineage>
</organism>
<evidence type="ECO:0000256" key="5">
    <source>
        <dbReference type="ARBA" id="ARBA00014165"/>
    </source>
</evidence>
<comment type="pathway">
    <text evidence="2 8">Carbohydrate metabolism; hexose metabolism.</text>
</comment>
<dbReference type="GO" id="GO:0006006">
    <property type="term" value="P:glucose metabolic process"/>
    <property type="evidence" value="ECO:0007669"/>
    <property type="project" value="TreeGrafter"/>
</dbReference>
<evidence type="ECO:0000256" key="11">
    <source>
        <dbReference type="PIRSR" id="PIRSR005096-3"/>
    </source>
</evidence>
<dbReference type="Proteomes" id="UP000269331">
    <property type="component" value="Chromosome"/>
</dbReference>
<sequence length="340" mass="37787">MVYGGGHMIEVKEFGEKARLYCLKNKNGMYVTLTDFGARVVEVLLPVEDNGGLRNVSLAASSARHYRETDLYPGSTIVPVAGRISGARADINGTIYHFTENEPGRTLHGGIDTANQQYWDVELDHDKNQVTFGIVLKDGFNGFPGDVRVKAIYTLTNQNEVKIDYKAAADKDTIFNPTNHIYFNLTGDFQQSVAEHRIKIAANHYAPLGEDNLPMGVLEGVTGTPFDFRDFAPFAQGFDSQYPQNELVKGYDHPWLLEEVDIPVEVLSPDGKIGLSVRTNQSSVVIYTYNFPVTALAAYHGAFSLECQALPNACNQEGFGSILLKKDEPFLSQTVYRFIW</sequence>
<dbReference type="InterPro" id="IPR014718">
    <property type="entry name" value="GH-type_carb-bd"/>
</dbReference>
<accession>A0A2Z5U2G6</accession>
<evidence type="ECO:0000256" key="3">
    <source>
        <dbReference type="ARBA" id="ARBA00006206"/>
    </source>
</evidence>
<comment type="catalytic activity">
    <reaction evidence="1 8">
        <text>alpha-D-glucose = beta-D-glucose</text>
        <dbReference type="Rhea" id="RHEA:10264"/>
        <dbReference type="ChEBI" id="CHEBI:15903"/>
        <dbReference type="ChEBI" id="CHEBI:17925"/>
        <dbReference type="EC" id="5.1.3.3"/>
    </reaction>
</comment>
<feature type="active site" description="Proton acceptor" evidence="9">
    <location>
        <position position="306"/>
    </location>
</feature>
<evidence type="ECO:0000256" key="4">
    <source>
        <dbReference type="ARBA" id="ARBA00013185"/>
    </source>
</evidence>
<dbReference type="GO" id="GO:0004034">
    <property type="term" value="F:aldose 1-epimerase activity"/>
    <property type="evidence" value="ECO:0007669"/>
    <property type="project" value="UniProtKB-EC"/>
</dbReference>
<dbReference type="Gene3D" id="2.70.98.10">
    <property type="match status" value="1"/>
</dbReference>
<dbReference type="SUPFAM" id="SSF74650">
    <property type="entry name" value="Galactose mutarotase-like"/>
    <property type="match status" value="1"/>
</dbReference>
<evidence type="ECO:0000256" key="9">
    <source>
        <dbReference type="PIRSR" id="PIRSR005096-1"/>
    </source>
</evidence>
<gene>
    <name evidence="12" type="ORF">SR187_2220</name>
</gene>
<protein>
    <recommendedName>
        <fullName evidence="5 8">Aldose 1-epimerase</fullName>
        <ecNumber evidence="4 8">5.1.3.3</ecNumber>
    </recommendedName>
</protein>
<evidence type="ECO:0000256" key="8">
    <source>
        <dbReference type="PIRNR" id="PIRNR005096"/>
    </source>
</evidence>
<reference evidence="12 13" key="1">
    <citation type="journal article" date="2018" name="Genome Biol. Evol.">
        <title>Complete Genome Sequence of Streptococcus ruminantium sp. nov. GUT-187T (=DSM 104980T =JCM 31869T), the Type Strain of S. ruminantium, and Comparison with Genome Sequences of Streptococcus suis Strains.</title>
        <authorList>
            <person name="Tohya M."/>
            <person name="Sekizaki T."/>
            <person name="Miyoshi-Akiyama T."/>
        </authorList>
    </citation>
    <scope>NUCLEOTIDE SEQUENCE [LARGE SCALE GENOMIC DNA]</scope>
    <source>
        <strain evidence="12 13">GUT187T</strain>
    </source>
</reference>
<keyword evidence="6 8" id="KW-0413">Isomerase</keyword>
<feature type="active site" description="Proton donor" evidence="9">
    <location>
        <position position="180"/>
    </location>
</feature>
<evidence type="ECO:0000256" key="2">
    <source>
        <dbReference type="ARBA" id="ARBA00005028"/>
    </source>
</evidence>
<dbReference type="Pfam" id="PF01263">
    <property type="entry name" value="Aldose_epim"/>
    <property type="match status" value="1"/>
</dbReference>
<dbReference type="EMBL" id="AP018400">
    <property type="protein sequence ID" value="BBA92053.1"/>
    <property type="molecule type" value="Genomic_DNA"/>
</dbReference>
<dbReference type="PANTHER" id="PTHR10091:SF0">
    <property type="entry name" value="GALACTOSE MUTAROTASE"/>
    <property type="match status" value="1"/>
</dbReference>
<evidence type="ECO:0000256" key="10">
    <source>
        <dbReference type="PIRSR" id="PIRSR005096-2"/>
    </source>
</evidence>